<dbReference type="Gene3D" id="2.60.120.1440">
    <property type="match status" value="1"/>
</dbReference>
<protein>
    <submittedName>
        <fullName evidence="4">DUF4974 domain-containing protein</fullName>
    </submittedName>
</protein>
<dbReference type="GO" id="GO:0016989">
    <property type="term" value="F:sigma factor antagonist activity"/>
    <property type="evidence" value="ECO:0007669"/>
    <property type="project" value="TreeGrafter"/>
</dbReference>
<dbReference type="PANTHER" id="PTHR30273">
    <property type="entry name" value="PERIPLASMIC SIGNAL SENSOR AND SIGMA FACTOR ACTIVATOR FECR-RELATED"/>
    <property type="match status" value="1"/>
</dbReference>
<dbReference type="InterPro" id="IPR012373">
    <property type="entry name" value="Ferrdict_sens_TM"/>
</dbReference>
<dbReference type="KEGG" id="mmab:HQ865_23445"/>
<name>A0A7D4QNL5_9SPHI</name>
<sequence>MEEKQLDLLMRKFLDGTANESEKQQLNDWYRVQNERDIIWETDQPNEEKQVAKQMRQKLEAHIYAGRSRSMRFNNGVIGRAAAIFIGVSVMAGAYFHFKGPKSNLLPDRAVIAATSALENRYVLLPDSSTVLLHPGAKIDYHFDGKTRQLTLIGEAYFDIRHKTDQPFIIHTGKVITTVLGTAFNIKAYPGQKVTVAVTRGKVSVIDETKKMLAILTPNQSVEYSSETKTANQRAVKSEEMITWVKADMQFDDIPFKELAEKLEHRYNVSIKFKSPASEKQLISGHFNGTEPLDRVLQIISETTATTYTIDGNTVTVDTKGN</sequence>
<dbReference type="Gene3D" id="3.55.50.30">
    <property type="match status" value="1"/>
</dbReference>
<keyword evidence="1" id="KW-0472">Membrane</keyword>
<dbReference type="EMBL" id="CP054139">
    <property type="protein sequence ID" value="QKJ32590.1"/>
    <property type="molecule type" value="Genomic_DNA"/>
</dbReference>
<feature type="domain" description="FecR protein" evidence="2">
    <location>
        <begin position="115"/>
        <end position="203"/>
    </location>
</feature>
<evidence type="ECO:0000313" key="5">
    <source>
        <dbReference type="Proteomes" id="UP000505355"/>
    </source>
</evidence>
<dbReference type="Pfam" id="PF04773">
    <property type="entry name" value="FecR"/>
    <property type="match status" value="1"/>
</dbReference>
<keyword evidence="1" id="KW-0812">Transmembrane</keyword>
<feature type="transmembrane region" description="Helical" evidence="1">
    <location>
        <begin position="77"/>
        <end position="98"/>
    </location>
</feature>
<evidence type="ECO:0000259" key="2">
    <source>
        <dbReference type="Pfam" id="PF04773"/>
    </source>
</evidence>
<reference evidence="4 5" key="1">
    <citation type="submission" date="2020-05" db="EMBL/GenBank/DDBJ databases">
        <title>Mucilaginibacter mali sp. nov.</title>
        <authorList>
            <person name="Kim H.S."/>
            <person name="Lee K.C."/>
            <person name="Suh M.K."/>
            <person name="Kim J.-S."/>
            <person name="Han K.-I."/>
            <person name="Eom M.K."/>
            <person name="Shin Y.K."/>
            <person name="Lee J.-S."/>
        </authorList>
    </citation>
    <scope>NUCLEOTIDE SEQUENCE [LARGE SCALE GENOMIC DNA]</scope>
    <source>
        <strain evidence="4 5">G2-14</strain>
    </source>
</reference>
<dbReference type="PANTHER" id="PTHR30273:SF2">
    <property type="entry name" value="PROTEIN FECR"/>
    <property type="match status" value="1"/>
</dbReference>
<dbReference type="RefSeq" id="WP_173417239.1">
    <property type="nucleotide sequence ID" value="NZ_CP054139.1"/>
</dbReference>
<organism evidence="4 5">
    <name type="scientific">Mucilaginibacter mali</name>
    <dbReference type="NCBI Taxonomy" id="2740462"/>
    <lineage>
        <taxon>Bacteria</taxon>
        <taxon>Pseudomonadati</taxon>
        <taxon>Bacteroidota</taxon>
        <taxon>Sphingobacteriia</taxon>
        <taxon>Sphingobacteriales</taxon>
        <taxon>Sphingobacteriaceae</taxon>
        <taxon>Mucilaginibacter</taxon>
    </lineage>
</organism>
<keyword evidence="1" id="KW-1133">Transmembrane helix</keyword>
<dbReference type="Proteomes" id="UP000505355">
    <property type="component" value="Chromosome"/>
</dbReference>
<evidence type="ECO:0000259" key="3">
    <source>
        <dbReference type="Pfam" id="PF16344"/>
    </source>
</evidence>
<dbReference type="Pfam" id="PF16344">
    <property type="entry name" value="FecR_C"/>
    <property type="match status" value="1"/>
</dbReference>
<gene>
    <name evidence="4" type="ORF">HQ865_23445</name>
</gene>
<evidence type="ECO:0000313" key="4">
    <source>
        <dbReference type="EMBL" id="QKJ32590.1"/>
    </source>
</evidence>
<dbReference type="InterPro" id="IPR032508">
    <property type="entry name" value="FecR_C"/>
</dbReference>
<keyword evidence="5" id="KW-1185">Reference proteome</keyword>
<evidence type="ECO:0000256" key="1">
    <source>
        <dbReference type="SAM" id="Phobius"/>
    </source>
</evidence>
<proteinExistence type="predicted"/>
<dbReference type="PIRSF" id="PIRSF018266">
    <property type="entry name" value="FecR"/>
    <property type="match status" value="1"/>
</dbReference>
<dbReference type="InterPro" id="IPR006860">
    <property type="entry name" value="FecR"/>
</dbReference>
<accession>A0A7D4QNL5</accession>
<feature type="domain" description="Protein FecR C-terminal" evidence="3">
    <location>
        <begin position="249"/>
        <end position="317"/>
    </location>
</feature>
<dbReference type="AlphaFoldDB" id="A0A7D4QNL5"/>